<organism evidence="10 11">
    <name type="scientific">Pichia inconspicua</name>
    <dbReference type="NCBI Taxonomy" id="52247"/>
    <lineage>
        <taxon>Eukaryota</taxon>
        <taxon>Fungi</taxon>
        <taxon>Dikarya</taxon>
        <taxon>Ascomycota</taxon>
        <taxon>Saccharomycotina</taxon>
        <taxon>Pichiomycetes</taxon>
        <taxon>Pichiales</taxon>
        <taxon>Pichiaceae</taxon>
        <taxon>Pichia</taxon>
    </lineage>
</organism>
<proteinExistence type="inferred from homology"/>
<keyword evidence="11" id="KW-1185">Reference proteome</keyword>
<dbReference type="PROSITE" id="PS50920">
    <property type="entry name" value="SOLCAR"/>
    <property type="match status" value="3"/>
</dbReference>
<evidence type="ECO:0000256" key="4">
    <source>
        <dbReference type="ARBA" id="ARBA00022692"/>
    </source>
</evidence>
<evidence type="ECO:0000256" key="5">
    <source>
        <dbReference type="ARBA" id="ARBA00022737"/>
    </source>
</evidence>
<protein>
    <recommendedName>
        <fullName evidence="12">Mitochondrial thiamine pyrophosphate carrier 1</fullName>
    </recommendedName>
</protein>
<dbReference type="GO" id="GO:0016020">
    <property type="term" value="C:membrane"/>
    <property type="evidence" value="ECO:0007669"/>
    <property type="project" value="UniProtKB-SubCell"/>
</dbReference>
<dbReference type="STRING" id="52247.A0A4T0X6J4"/>
<evidence type="ECO:0000313" key="11">
    <source>
        <dbReference type="Proteomes" id="UP000307173"/>
    </source>
</evidence>
<sequence>MSSLPVETVAGLAAGFGTTPLAHPLDLLKLRLQLDTHRTSQWQACKRILSSINKNGNGTLVNLYRGIGPNIIGSTSAWGLYFFFYRHYKDLLIANSHSLENDNYLQPHHYLGTAFAAGASTAILTNPIWVVKTRMLATDRSSPGAYTSFLNGLYNIYKLEGLRGYYRGLVPALLSVSQGAVQLSLYDIIKKSLGPDNDTSSIHYLYASALSKMVATCIFYPLQTIRSRLQASTTHAHNSPISVLLNIVRYEGPLAVYKGLPANLLRVVPATCTTFLIYEHVKSNLVNIL</sequence>
<dbReference type="InterPro" id="IPR018108">
    <property type="entry name" value="MCP_transmembrane"/>
</dbReference>
<dbReference type="InterPro" id="IPR044712">
    <property type="entry name" value="SLC25A32-like"/>
</dbReference>
<dbReference type="GO" id="GO:0006862">
    <property type="term" value="P:nucleotide transport"/>
    <property type="evidence" value="ECO:0007669"/>
    <property type="project" value="InterPro"/>
</dbReference>
<feature type="repeat" description="Solcar" evidence="8">
    <location>
        <begin position="2"/>
        <end position="91"/>
    </location>
</feature>
<evidence type="ECO:0008006" key="12">
    <source>
        <dbReference type="Google" id="ProtNLM"/>
    </source>
</evidence>
<dbReference type="SUPFAM" id="SSF103506">
    <property type="entry name" value="Mitochondrial carrier"/>
    <property type="match status" value="1"/>
</dbReference>
<comment type="similarity">
    <text evidence="2 9">Belongs to the mitochondrial carrier (TC 2.A.29) family.</text>
</comment>
<evidence type="ECO:0000256" key="6">
    <source>
        <dbReference type="ARBA" id="ARBA00022989"/>
    </source>
</evidence>
<dbReference type="InterPro" id="IPR023395">
    <property type="entry name" value="MCP_dom_sf"/>
</dbReference>
<accession>A0A4T0X6J4</accession>
<dbReference type="Proteomes" id="UP000307173">
    <property type="component" value="Unassembled WGS sequence"/>
</dbReference>
<comment type="subcellular location">
    <subcellularLocation>
        <location evidence="1">Membrane</location>
        <topology evidence="1">Multi-pass membrane protein</topology>
    </subcellularLocation>
</comment>
<comment type="caution">
    <text evidence="10">The sequence shown here is derived from an EMBL/GenBank/DDBJ whole genome shotgun (WGS) entry which is preliminary data.</text>
</comment>
<keyword evidence="3 9" id="KW-0813">Transport</keyword>
<name>A0A4T0X6J4_9ASCO</name>
<feature type="repeat" description="Solcar" evidence="8">
    <location>
        <begin position="199"/>
        <end position="284"/>
    </location>
</feature>
<evidence type="ECO:0000313" key="10">
    <source>
        <dbReference type="EMBL" id="TID31089.1"/>
    </source>
</evidence>
<dbReference type="Pfam" id="PF00153">
    <property type="entry name" value="Mito_carr"/>
    <property type="match status" value="3"/>
</dbReference>
<evidence type="ECO:0000256" key="9">
    <source>
        <dbReference type="RuleBase" id="RU000488"/>
    </source>
</evidence>
<evidence type="ECO:0000256" key="3">
    <source>
        <dbReference type="ARBA" id="ARBA00022448"/>
    </source>
</evidence>
<dbReference type="Gene3D" id="1.50.40.10">
    <property type="entry name" value="Mitochondrial carrier domain"/>
    <property type="match status" value="1"/>
</dbReference>
<evidence type="ECO:0000256" key="7">
    <source>
        <dbReference type="ARBA" id="ARBA00023136"/>
    </source>
</evidence>
<evidence type="ECO:0000256" key="1">
    <source>
        <dbReference type="ARBA" id="ARBA00004141"/>
    </source>
</evidence>
<evidence type="ECO:0000256" key="2">
    <source>
        <dbReference type="ARBA" id="ARBA00006375"/>
    </source>
</evidence>
<keyword evidence="5" id="KW-0677">Repeat</keyword>
<dbReference type="PANTHER" id="PTHR45683">
    <property type="entry name" value="MITOCHONDRIAL NICOTINAMIDE ADENINE DINUCLEOTIDE TRANSPORTER 1-RELATED-RELATED"/>
    <property type="match status" value="1"/>
</dbReference>
<keyword evidence="7 8" id="KW-0472">Membrane</keyword>
<dbReference type="EMBL" id="SELW01000049">
    <property type="protein sequence ID" value="TID31089.1"/>
    <property type="molecule type" value="Genomic_DNA"/>
</dbReference>
<evidence type="ECO:0000256" key="8">
    <source>
        <dbReference type="PROSITE-ProRule" id="PRU00282"/>
    </source>
</evidence>
<gene>
    <name evidence="10" type="ORF">CANINC_000333</name>
</gene>
<keyword evidence="6" id="KW-1133">Transmembrane helix</keyword>
<dbReference type="GO" id="GO:0055085">
    <property type="term" value="P:transmembrane transport"/>
    <property type="evidence" value="ECO:0007669"/>
    <property type="project" value="InterPro"/>
</dbReference>
<keyword evidence="4 8" id="KW-0812">Transmembrane</keyword>
<reference evidence="10 11" key="1">
    <citation type="journal article" date="2019" name="Front. Genet.">
        <title>Whole-Genome Sequencing of the Opportunistic Yeast Pathogen Candida inconspicua Uncovers Its Hybrid Origin.</title>
        <authorList>
            <person name="Mixao V."/>
            <person name="Hansen A.P."/>
            <person name="Saus E."/>
            <person name="Boekhout T."/>
            <person name="Lass-Florl C."/>
            <person name="Gabaldon T."/>
        </authorList>
    </citation>
    <scope>NUCLEOTIDE SEQUENCE [LARGE SCALE GENOMIC DNA]</scope>
    <source>
        <strain evidence="10 11">CBS 180</strain>
    </source>
</reference>
<dbReference type="OrthoDB" id="428293at2759"/>
<dbReference type="AlphaFoldDB" id="A0A4T0X6J4"/>
<feature type="repeat" description="Solcar" evidence="8">
    <location>
        <begin position="105"/>
        <end position="192"/>
    </location>
</feature>